<proteinExistence type="predicted"/>
<dbReference type="AlphaFoldDB" id="A0A0A8ZMG3"/>
<sequence>MRSTWTGRRQSTRPASSSGMSDHDGCGRYGVVFAIG</sequence>
<feature type="region of interest" description="Disordered" evidence="1">
    <location>
        <begin position="1"/>
        <end position="26"/>
    </location>
</feature>
<organism evidence="2">
    <name type="scientific">Arundo donax</name>
    <name type="common">Giant reed</name>
    <name type="synonym">Donax arundinaceus</name>
    <dbReference type="NCBI Taxonomy" id="35708"/>
    <lineage>
        <taxon>Eukaryota</taxon>
        <taxon>Viridiplantae</taxon>
        <taxon>Streptophyta</taxon>
        <taxon>Embryophyta</taxon>
        <taxon>Tracheophyta</taxon>
        <taxon>Spermatophyta</taxon>
        <taxon>Magnoliopsida</taxon>
        <taxon>Liliopsida</taxon>
        <taxon>Poales</taxon>
        <taxon>Poaceae</taxon>
        <taxon>PACMAD clade</taxon>
        <taxon>Arundinoideae</taxon>
        <taxon>Arundineae</taxon>
        <taxon>Arundo</taxon>
    </lineage>
</organism>
<evidence type="ECO:0000313" key="2">
    <source>
        <dbReference type="EMBL" id="JAD37940.1"/>
    </source>
</evidence>
<reference evidence="2" key="2">
    <citation type="journal article" date="2015" name="Data Brief">
        <title>Shoot transcriptome of the giant reed, Arundo donax.</title>
        <authorList>
            <person name="Barrero R.A."/>
            <person name="Guerrero F.D."/>
            <person name="Moolhuijzen P."/>
            <person name="Goolsby J.A."/>
            <person name="Tidwell J."/>
            <person name="Bellgard S.E."/>
            <person name="Bellgard M.I."/>
        </authorList>
    </citation>
    <scope>NUCLEOTIDE SEQUENCE</scope>
    <source>
        <tissue evidence="2">Shoot tissue taken approximately 20 cm above the soil surface</tissue>
    </source>
</reference>
<evidence type="ECO:0000256" key="1">
    <source>
        <dbReference type="SAM" id="MobiDB-lite"/>
    </source>
</evidence>
<reference evidence="2" key="1">
    <citation type="submission" date="2014-09" db="EMBL/GenBank/DDBJ databases">
        <authorList>
            <person name="Magalhaes I.L.F."/>
            <person name="Oliveira U."/>
            <person name="Santos F.R."/>
            <person name="Vidigal T.H.D.A."/>
            <person name="Brescovit A.D."/>
            <person name="Santos A.J."/>
        </authorList>
    </citation>
    <scope>NUCLEOTIDE SEQUENCE</scope>
    <source>
        <tissue evidence="2">Shoot tissue taken approximately 20 cm above the soil surface</tissue>
    </source>
</reference>
<dbReference type="EMBL" id="GBRH01259955">
    <property type="protein sequence ID" value="JAD37940.1"/>
    <property type="molecule type" value="Transcribed_RNA"/>
</dbReference>
<feature type="compositionally biased region" description="Polar residues" evidence="1">
    <location>
        <begin position="1"/>
        <end position="20"/>
    </location>
</feature>
<protein>
    <submittedName>
        <fullName evidence="2">Uncharacterized protein</fullName>
    </submittedName>
</protein>
<accession>A0A0A8ZMG3</accession>
<name>A0A0A8ZMG3_ARUDO</name>